<evidence type="ECO:0000256" key="1">
    <source>
        <dbReference type="ARBA" id="ARBA00006460"/>
    </source>
</evidence>
<comment type="similarity">
    <text evidence="1">Belongs to the RNA polymerase beta' chain family.</text>
</comment>
<dbReference type="EC" id="2.7.7.6" evidence="2"/>
<dbReference type="AlphaFoldDB" id="A2FYC2"/>
<evidence type="ECO:0000256" key="5">
    <source>
        <dbReference type="ARBA" id="ARBA00022695"/>
    </source>
</evidence>
<dbReference type="GO" id="GO:0003677">
    <property type="term" value="F:DNA binding"/>
    <property type="evidence" value="ECO:0007669"/>
    <property type="project" value="InterPro"/>
</dbReference>
<dbReference type="VEuPathDB" id="TrichDB:TVAGG3_0530780"/>
<dbReference type="VEuPathDB" id="TrichDB:TVAG_380310"/>
<feature type="compositionally biased region" description="Basic and acidic residues" evidence="7">
    <location>
        <begin position="110"/>
        <end position="140"/>
    </location>
</feature>
<evidence type="ECO:0000256" key="4">
    <source>
        <dbReference type="ARBA" id="ARBA00022679"/>
    </source>
</evidence>
<keyword evidence="10" id="KW-1185">Reference proteome</keyword>
<sequence length="370" mass="42425">MFLPLSMDDEKKCQEFLTEFKRIPLKDVVEQFTVRESMNAISEVRLERKIEVTIKLIPDNFPQGKNFNFAIDSIRSHFATLIKKKLNSILRQKGDHIREIASDETATAEQVRDMTKEEEMGADRSKVLSRRNEQNSYEKDDVQEEEKEDKEENKEKKEEKEDKNEKIESSFNRETSELHVSFTIKDVSIKILFESIVQQVLSEVYVHEMPGVKRATFSDVKSDSGRPIIVTEGANYGEISKRLEIDMNKFYTNDIAIILKHYGIEAARMAIIKEVNSVFKNYMIDVDMRHLSLIADFVTNSGDWLGMSRHTMKKCASPLQQMSFETTTAFLTQCTMHGGKDMMESPSASLTAGNVIKMGSGLCEILVPFE</sequence>
<dbReference type="Gene3D" id="1.10.150.390">
    <property type="match status" value="1"/>
</dbReference>
<dbReference type="SUPFAM" id="SSF64484">
    <property type="entry name" value="beta and beta-prime subunits of DNA dependent RNA-polymerase"/>
    <property type="match status" value="1"/>
</dbReference>
<protein>
    <recommendedName>
        <fullName evidence="2">DNA-directed RNA polymerase</fullName>
        <ecNumber evidence="2">2.7.7.6</ecNumber>
    </recommendedName>
</protein>
<keyword evidence="4" id="KW-0808">Transferase</keyword>
<keyword evidence="5" id="KW-0548">Nucleotidyltransferase</keyword>
<evidence type="ECO:0000313" key="9">
    <source>
        <dbReference type="EMBL" id="EAX90086.1"/>
    </source>
</evidence>
<reference evidence="9" key="2">
    <citation type="journal article" date="2007" name="Science">
        <title>Draft genome sequence of the sexually transmitted pathogen Trichomonas vaginalis.</title>
        <authorList>
            <person name="Carlton J.M."/>
            <person name="Hirt R.P."/>
            <person name="Silva J.C."/>
            <person name="Delcher A.L."/>
            <person name="Schatz M."/>
            <person name="Zhao Q."/>
            <person name="Wortman J.R."/>
            <person name="Bidwell S.L."/>
            <person name="Alsmark U.C.M."/>
            <person name="Besteiro S."/>
            <person name="Sicheritz-Ponten T."/>
            <person name="Noel C.J."/>
            <person name="Dacks J.B."/>
            <person name="Foster P.G."/>
            <person name="Simillion C."/>
            <person name="Van de Peer Y."/>
            <person name="Miranda-Saavedra D."/>
            <person name="Barton G.J."/>
            <person name="Westrop G.D."/>
            <person name="Mueller S."/>
            <person name="Dessi D."/>
            <person name="Fiori P.L."/>
            <person name="Ren Q."/>
            <person name="Paulsen I."/>
            <person name="Zhang H."/>
            <person name="Bastida-Corcuera F.D."/>
            <person name="Simoes-Barbosa A."/>
            <person name="Brown M.T."/>
            <person name="Hayes R.D."/>
            <person name="Mukherjee M."/>
            <person name="Okumura C.Y."/>
            <person name="Schneider R."/>
            <person name="Smith A.J."/>
            <person name="Vanacova S."/>
            <person name="Villalvazo M."/>
            <person name="Haas B.J."/>
            <person name="Pertea M."/>
            <person name="Feldblyum T.V."/>
            <person name="Utterback T.R."/>
            <person name="Shu C.L."/>
            <person name="Osoegawa K."/>
            <person name="de Jong P.J."/>
            <person name="Hrdy I."/>
            <person name="Horvathova L."/>
            <person name="Zubacova Z."/>
            <person name="Dolezal P."/>
            <person name="Malik S.B."/>
            <person name="Logsdon J.M. Jr."/>
            <person name="Henze K."/>
            <person name="Gupta A."/>
            <person name="Wang C.C."/>
            <person name="Dunne R.L."/>
            <person name="Upcroft J.A."/>
            <person name="Upcroft P."/>
            <person name="White O."/>
            <person name="Salzberg S.L."/>
            <person name="Tang P."/>
            <person name="Chiu C.-H."/>
            <person name="Lee Y.-S."/>
            <person name="Embley T.M."/>
            <person name="Coombs G.H."/>
            <person name="Mottram J.C."/>
            <person name="Tachezy J."/>
            <person name="Fraser-Liggett C.M."/>
            <person name="Johnson P.J."/>
        </authorList>
    </citation>
    <scope>NUCLEOTIDE SEQUENCE [LARGE SCALE GENOMIC DNA]</scope>
    <source>
        <strain evidence="9">G3</strain>
    </source>
</reference>
<feature type="domain" description="RNA polymerase Rpb1" evidence="8">
    <location>
        <begin position="146"/>
        <end position="317"/>
    </location>
</feature>
<evidence type="ECO:0000256" key="3">
    <source>
        <dbReference type="ARBA" id="ARBA00022478"/>
    </source>
</evidence>
<evidence type="ECO:0000256" key="6">
    <source>
        <dbReference type="ARBA" id="ARBA00023163"/>
    </source>
</evidence>
<evidence type="ECO:0000313" key="10">
    <source>
        <dbReference type="Proteomes" id="UP000001542"/>
    </source>
</evidence>
<dbReference type="InterPro" id="IPR007081">
    <property type="entry name" value="RNA_pol_Rpb1_5"/>
</dbReference>
<evidence type="ECO:0000256" key="7">
    <source>
        <dbReference type="SAM" id="MobiDB-lite"/>
    </source>
</evidence>
<dbReference type="PANTHER" id="PTHR19376">
    <property type="entry name" value="DNA-DIRECTED RNA POLYMERASE"/>
    <property type="match status" value="1"/>
</dbReference>
<dbReference type="eggNOG" id="KOG0262">
    <property type="taxonomic scope" value="Eukaryota"/>
</dbReference>
<evidence type="ECO:0000256" key="2">
    <source>
        <dbReference type="ARBA" id="ARBA00012418"/>
    </source>
</evidence>
<dbReference type="Proteomes" id="UP000001542">
    <property type="component" value="Unassembled WGS sequence"/>
</dbReference>
<dbReference type="STRING" id="5722.A2FYC2"/>
<dbReference type="Gene3D" id="3.30.70.2850">
    <property type="match status" value="1"/>
</dbReference>
<feature type="region of interest" description="Disordered" evidence="7">
    <location>
        <begin position="101"/>
        <end position="171"/>
    </location>
</feature>
<keyword evidence="3 9" id="KW-0240">DNA-directed RNA polymerase</keyword>
<organism evidence="9 10">
    <name type="scientific">Trichomonas vaginalis (strain ATCC PRA-98 / G3)</name>
    <dbReference type="NCBI Taxonomy" id="412133"/>
    <lineage>
        <taxon>Eukaryota</taxon>
        <taxon>Metamonada</taxon>
        <taxon>Parabasalia</taxon>
        <taxon>Trichomonadida</taxon>
        <taxon>Trichomonadidae</taxon>
        <taxon>Trichomonas</taxon>
    </lineage>
</organism>
<proteinExistence type="inferred from homology"/>
<dbReference type="InParanoid" id="A2FYC2"/>
<dbReference type="GO" id="GO:0003899">
    <property type="term" value="F:DNA-directed RNA polymerase activity"/>
    <property type="evidence" value="ECO:0007669"/>
    <property type="project" value="UniProtKB-EC"/>
</dbReference>
<dbReference type="GO" id="GO:0005736">
    <property type="term" value="C:RNA polymerase I complex"/>
    <property type="evidence" value="ECO:0000318"/>
    <property type="project" value="GO_Central"/>
</dbReference>
<gene>
    <name evidence="9" type="ORF">TVAG_396430</name>
</gene>
<dbReference type="OrthoDB" id="270392at2759"/>
<evidence type="ECO:0000259" key="8">
    <source>
        <dbReference type="Pfam" id="PF04998"/>
    </source>
</evidence>
<reference evidence="9" key="1">
    <citation type="submission" date="2006-10" db="EMBL/GenBank/DDBJ databases">
        <authorList>
            <person name="Amadeo P."/>
            <person name="Zhao Q."/>
            <person name="Wortman J."/>
            <person name="Fraser-Liggett C."/>
            <person name="Carlton J."/>
        </authorList>
    </citation>
    <scope>NUCLEOTIDE SEQUENCE</scope>
    <source>
        <strain evidence="9">G3</strain>
    </source>
</reference>
<dbReference type="EMBL" id="DS114139">
    <property type="protein sequence ID" value="EAX90086.1"/>
    <property type="molecule type" value="Genomic_DNA"/>
</dbReference>
<dbReference type="GO" id="GO:0042790">
    <property type="term" value="P:nucleolar large rRNA transcription by RNA polymerase I"/>
    <property type="evidence" value="ECO:0000318"/>
    <property type="project" value="GO_Central"/>
</dbReference>
<feature type="compositionally biased region" description="Basic and acidic residues" evidence="7">
    <location>
        <begin position="150"/>
        <end position="168"/>
    </location>
</feature>
<name>A2FYC2_TRIV3</name>
<dbReference type="PANTHER" id="PTHR19376:SF11">
    <property type="entry name" value="DNA-DIRECTED RNA POLYMERASE I SUBUNIT RPA1"/>
    <property type="match status" value="1"/>
</dbReference>
<dbReference type="Pfam" id="PF04998">
    <property type="entry name" value="RNA_pol_Rpb1_5"/>
    <property type="match status" value="1"/>
</dbReference>
<keyword evidence="6" id="KW-0804">Transcription</keyword>
<accession>A2FYC2</accession>
<dbReference type="InterPro" id="IPR045867">
    <property type="entry name" value="DNA-dir_RpoC_beta_prime"/>
</dbReference>